<dbReference type="GeneID" id="8827292"/>
<evidence type="ECO:0000256" key="15">
    <source>
        <dbReference type="ARBA" id="ARBA00048238"/>
    </source>
</evidence>
<feature type="binding site" evidence="18">
    <location>
        <position position="144"/>
    </location>
    <ligand>
        <name>(6S)-NADPHX</name>
        <dbReference type="ChEBI" id="CHEBI:64076"/>
    </ligand>
</feature>
<dbReference type="InterPro" id="IPR000631">
    <property type="entry name" value="CARKD"/>
</dbReference>
<evidence type="ECO:0000259" key="20">
    <source>
        <dbReference type="PROSITE" id="PS51383"/>
    </source>
</evidence>
<keyword evidence="12 17" id="KW-0456">Lyase</keyword>
<evidence type="ECO:0000256" key="16">
    <source>
        <dbReference type="ARBA" id="ARBA00049209"/>
    </source>
</evidence>
<feature type="binding site" evidence="17">
    <location>
        <position position="448"/>
    </location>
    <ligand>
        <name>AMP</name>
        <dbReference type="ChEBI" id="CHEBI:456215"/>
    </ligand>
</feature>
<comment type="catalytic activity">
    <reaction evidence="15 17 19">
        <text>(6S)-NADHX + ADP = AMP + phosphate + NADH + H(+)</text>
        <dbReference type="Rhea" id="RHEA:32223"/>
        <dbReference type="ChEBI" id="CHEBI:15378"/>
        <dbReference type="ChEBI" id="CHEBI:43474"/>
        <dbReference type="ChEBI" id="CHEBI:57945"/>
        <dbReference type="ChEBI" id="CHEBI:64074"/>
        <dbReference type="ChEBI" id="CHEBI:456215"/>
        <dbReference type="ChEBI" id="CHEBI:456216"/>
        <dbReference type="EC" id="4.2.1.136"/>
    </reaction>
</comment>
<dbReference type="HAMAP" id="MF_01965">
    <property type="entry name" value="NADHX_dehydratase"/>
    <property type="match status" value="1"/>
</dbReference>
<proteinExistence type="inferred from homology"/>
<dbReference type="SUPFAM" id="SSF64153">
    <property type="entry name" value="YjeF N-terminal domain-like"/>
    <property type="match status" value="1"/>
</dbReference>
<comment type="cofactor">
    <cofactor evidence="18 19">
        <name>K(+)</name>
        <dbReference type="ChEBI" id="CHEBI:29103"/>
    </cofactor>
    <text evidence="18 19">Binds 1 potassium ion per subunit.</text>
</comment>
<dbReference type="PROSITE" id="PS51385">
    <property type="entry name" value="YJEF_N"/>
    <property type="match status" value="1"/>
</dbReference>
<dbReference type="OrthoDB" id="15148at2157"/>
<dbReference type="NCBIfam" id="TIGR00196">
    <property type="entry name" value="yjeF_cterm"/>
    <property type="match status" value="1"/>
</dbReference>
<comment type="cofactor">
    <cofactor evidence="17">
        <name>Mg(2+)</name>
        <dbReference type="ChEBI" id="CHEBI:18420"/>
    </cofactor>
</comment>
<feature type="binding site" evidence="18">
    <location>
        <position position="162"/>
    </location>
    <ligand>
        <name>(6S)-NADPHX</name>
        <dbReference type="ChEBI" id="CHEBI:64076"/>
    </ligand>
</feature>
<evidence type="ECO:0000256" key="12">
    <source>
        <dbReference type="ARBA" id="ARBA00023239"/>
    </source>
</evidence>
<keyword evidence="13" id="KW-0511">Multifunctional enzyme</keyword>
<dbReference type="PIRSF" id="PIRSF017184">
    <property type="entry name" value="Nnr"/>
    <property type="match status" value="1"/>
</dbReference>
<keyword evidence="10 17" id="KW-0520">NAD</keyword>
<comment type="catalytic activity">
    <reaction evidence="16 17 19">
        <text>(6S)-NADPHX + ADP = AMP + phosphate + NADPH + H(+)</text>
        <dbReference type="Rhea" id="RHEA:32235"/>
        <dbReference type="ChEBI" id="CHEBI:15378"/>
        <dbReference type="ChEBI" id="CHEBI:43474"/>
        <dbReference type="ChEBI" id="CHEBI:57783"/>
        <dbReference type="ChEBI" id="CHEBI:64076"/>
        <dbReference type="ChEBI" id="CHEBI:456215"/>
        <dbReference type="ChEBI" id="CHEBI:456216"/>
        <dbReference type="EC" id="4.2.1.136"/>
    </reaction>
</comment>
<evidence type="ECO:0000256" key="11">
    <source>
        <dbReference type="ARBA" id="ARBA00023235"/>
    </source>
</evidence>
<dbReference type="Gene3D" id="3.40.50.10260">
    <property type="entry name" value="YjeF N-terminal domain"/>
    <property type="match status" value="1"/>
</dbReference>
<dbReference type="PROSITE" id="PS01050">
    <property type="entry name" value="YJEF_C_2"/>
    <property type="match status" value="1"/>
</dbReference>
<dbReference type="Proteomes" id="UP000001400">
    <property type="component" value="Chromosome"/>
</dbReference>
<evidence type="ECO:0000313" key="23">
    <source>
        <dbReference type="Proteomes" id="UP000001400"/>
    </source>
</evidence>
<name>B5IDT1_ACIB4</name>
<dbReference type="InterPro" id="IPR029056">
    <property type="entry name" value="Ribokinase-like"/>
</dbReference>
<keyword evidence="11 18" id="KW-0413">Isomerase</keyword>
<evidence type="ECO:0000256" key="5">
    <source>
        <dbReference type="ARBA" id="ARBA00022723"/>
    </source>
</evidence>
<dbReference type="PANTHER" id="PTHR12592">
    <property type="entry name" value="ATP-DEPENDENT (S)-NAD(P)H-HYDRATE DEHYDRATASE FAMILY MEMBER"/>
    <property type="match status" value="1"/>
</dbReference>
<dbReference type="GO" id="GO:0016301">
    <property type="term" value="F:kinase activity"/>
    <property type="evidence" value="ECO:0007669"/>
    <property type="project" value="UniProtKB-KW"/>
</dbReference>
<dbReference type="GO" id="GO:0005524">
    <property type="term" value="F:ATP binding"/>
    <property type="evidence" value="ECO:0007669"/>
    <property type="project" value="UniProtKB-UniRule"/>
</dbReference>
<evidence type="ECO:0000256" key="17">
    <source>
        <dbReference type="HAMAP-Rule" id="MF_01965"/>
    </source>
</evidence>
<feature type="binding site" evidence="18">
    <location>
        <position position="129"/>
    </location>
    <ligand>
        <name>K(+)</name>
        <dbReference type="ChEBI" id="CHEBI:29103"/>
    </ligand>
</feature>
<keyword evidence="6 17" id="KW-0547">Nucleotide-binding</keyword>
<comment type="catalytic activity">
    <reaction evidence="1 18 19">
        <text>(6R)-NADHX = (6S)-NADHX</text>
        <dbReference type="Rhea" id="RHEA:32215"/>
        <dbReference type="ChEBI" id="CHEBI:64074"/>
        <dbReference type="ChEBI" id="CHEBI:64075"/>
        <dbReference type="EC" id="5.1.99.6"/>
    </reaction>
</comment>
<evidence type="ECO:0000256" key="1">
    <source>
        <dbReference type="ARBA" id="ARBA00000013"/>
    </source>
</evidence>
<dbReference type="EMBL" id="CP001941">
    <property type="protein sequence ID" value="ADD08161.1"/>
    <property type="molecule type" value="Genomic_DNA"/>
</dbReference>
<dbReference type="InterPro" id="IPR030677">
    <property type="entry name" value="Nnr"/>
</dbReference>
<feature type="domain" description="YjeF C-terminal" evidence="20">
    <location>
        <begin position="225"/>
        <end position="508"/>
    </location>
</feature>
<dbReference type="GO" id="GO:0052855">
    <property type="term" value="F:ADP-dependent NAD(P)H-hydrate dehydratase activity"/>
    <property type="evidence" value="ECO:0007669"/>
    <property type="project" value="UniProtKB-UniRule"/>
</dbReference>
<evidence type="ECO:0000256" key="7">
    <source>
        <dbReference type="ARBA" id="ARBA00022840"/>
    </source>
</evidence>
<dbReference type="STRING" id="439481.Aboo_0350"/>
<dbReference type="PANTHER" id="PTHR12592:SF0">
    <property type="entry name" value="ATP-DEPENDENT (S)-NAD(P)H-HYDRATE DEHYDRATASE"/>
    <property type="match status" value="1"/>
</dbReference>
<keyword evidence="23" id="KW-1185">Reference proteome</keyword>
<comment type="function">
    <text evidence="14 19">Bifunctional enzyme that catalyzes the epimerization of the S- and R-forms of NAD(P)HX and the dehydration of the S-form of NAD(P)HX at the expense of ADP, which is converted to AMP. This allows the repair of both epimers of NAD(P)HX, a damaged form of NAD(P)H that is a result of enzymatic or heat-dependent hydration.</text>
</comment>
<dbReference type="eggNOG" id="arCOG00018">
    <property type="taxonomic scope" value="Archaea"/>
</dbReference>
<dbReference type="InterPro" id="IPR004443">
    <property type="entry name" value="YjeF_N_dom"/>
</dbReference>
<comment type="catalytic activity">
    <reaction evidence="2 18 19">
        <text>(6R)-NADPHX = (6S)-NADPHX</text>
        <dbReference type="Rhea" id="RHEA:32227"/>
        <dbReference type="ChEBI" id="CHEBI:64076"/>
        <dbReference type="ChEBI" id="CHEBI:64077"/>
        <dbReference type="EC" id="5.1.99.6"/>
    </reaction>
</comment>
<comment type="similarity">
    <text evidence="18">Belongs to the NnrE/AIBP family.</text>
</comment>
<dbReference type="PROSITE" id="PS51383">
    <property type="entry name" value="YJEF_C_3"/>
    <property type="match status" value="1"/>
</dbReference>
<comment type="function">
    <text evidence="17">Catalyzes the dehydration of the S-form of NAD(P)HX at the expense of ADP, which is converted to AMP. Together with NAD(P)HX epimerase, which catalyzes the epimerization of the S- and R-forms, the enzyme allows the repair of both epimers of NAD(P)HX, a damaged form of NAD(P)H that is a result of enzymatic or heat-dependent hydration.</text>
</comment>
<dbReference type="CDD" id="cd01171">
    <property type="entry name" value="YXKO-related"/>
    <property type="match status" value="1"/>
</dbReference>
<keyword evidence="5 18" id="KW-0479">Metal-binding</keyword>
<feature type="binding site" evidence="18">
    <location>
        <position position="165"/>
    </location>
    <ligand>
        <name>K(+)</name>
        <dbReference type="ChEBI" id="CHEBI:29103"/>
    </ligand>
</feature>
<feature type="binding site" evidence="17">
    <location>
        <position position="449"/>
    </location>
    <ligand>
        <name>(6S)-NADPHX</name>
        <dbReference type="ChEBI" id="CHEBI:64076"/>
    </ligand>
</feature>
<evidence type="ECO:0000259" key="21">
    <source>
        <dbReference type="PROSITE" id="PS51385"/>
    </source>
</evidence>
<comment type="similarity">
    <text evidence="17">Belongs to the NnrD/CARKD family.</text>
</comment>
<evidence type="ECO:0000256" key="8">
    <source>
        <dbReference type="ARBA" id="ARBA00022857"/>
    </source>
</evidence>
<dbReference type="HOGENOM" id="CLU_024853_4_1_2"/>
<keyword evidence="9 18" id="KW-0630">Potassium</keyword>
<feature type="binding site" evidence="17">
    <location>
        <position position="260"/>
    </location>
    <ligand>
        <name>(6S)-NADPHX</name>
        <dbReference type="ChEBI" id="CHEBI:64076"/>
    </ligand>
</feature>
<dbReference type="Pfam" id="PF01256">
    <property type="entry name" value="Carb_kinase"/>
    <property type="match status" value="1"/>
</dbReference>
<evidence type="ECO:0000256" key="13">
    <source>
        <dbReference type="ARBA" id="ARBA00023268"/>
    </source>
</evidence>
<evidence type="ECO:0000256" key="10">
    <source>
        <dbReference type="ARBA" id="ARBA00023027"/>
    </source>
</evidence>
<evidence type="ECO:0000256" key="2">
    <source>
        <dbReference type="ARBA" id="ARBA00000909"/>
    </source>
</evidence>
<dbReference type="AlphaFoldDB" id="B5IDT1"/>
<feature type="binding site" evidence="18">
    <location>
        <position position="60"/>
    </location>
    <ligand>
        <name>K(+)</name>
        <dbReference type="ChEBI" id="CHEBI:29103"/>
    </ligand>
</feature>
<comment type="function">
    <text evidence="18">Catalyzes the epimerization of the S- and R-forms of NAD(P)HX, a damaged form of NAD(P)H that is a result of enzymatic or heat-dependent hydration. This is a prerequisite for the S-specific NAD(P)H-hydrate dehydratase to allow the repair of both epimers of NAD(P)HX.</text>
</comment>
<evidence type="ECO:0000256" key="4">
    <source>
        <dbReference type="ARBA" id="ARBA00009524"/>
    </source>
</evidence>
<comment type="subunit">
    <text evidence="17">Homotetramer.</text>
</comment>
<dbReference type="GO" id="GO:0052856">
    <property type="term" value="F:NAD(P)HX epimerase activity"/>
    <property type="evidence" value="ECO:0007669"/>
    <property type="project" value="UniProtKB-UniRule"/>
</dbReference>
<keyword evidence="7 17" id="KW-0067">ATP-binding</keyword>
<dbReference type="GO" id="GO:0046872">
    <property type="term" value="F:metal ion binding"/>
    <property type="evidence" value="ECO:0007669"/>
    <property type="project" value="UniProtKB-UniRule"/>
</dbReference>
<dbReference type="Gene3D" id="3.40.1190.20">
    <property type="match status" value="1"/>
</dbReference>
<dbReference type="SUPFAM" id="SSF53613">
    <property type="entry name" value="Ribokinase-like"/>
    <property type="match status" value="1"/>
</dbReference>
<evidence type="ECO:0000256" key="3">
    <source>
        <dbReference type="ARBA" id="ARBA00006001"/>
    </source>
</evidence>
<evidence type="ECO:0000313" key="22">
    <source>
        <dbReference type="EMBL" id="ADD08161.1"/>
    </source>
</evidence>
<evidence type="ECO:0000256" key="18">
    <source>
        <dbReference type="HAMAP-Rule" id="MF_01966"/>
    </source>
</evidence>
<feature type="binding site" evidence="18">
    <location>
        <begin position="133"/>
        <end position="139"/>
    </location>
    <ligand>
        <name>(6S)-NADPHX</name>
        <dbReference type="ChEBI" id="CHEBI:64076"/>
    </ligand>
</feature>
<dbReference type="GO" id="GO:0046496">
    <property type="term" value="P:nicotinamide nucleotide metabolic process"/>
    <property type="evidence" value="ECO:0007669"/>
    <property type="project" value="UniProtKB-UniRule"/>
</dbReference>
<dbReference type="InterPro" id="IPR017953">
    <property type="entry name" value="Carbohydrate_kinase_pred_CS"/>
</dbReference>
<evidence type="ECO:0000256" key="14">
    <source>
        <dbReference type="ARBA" id="ARBA00025153"/>
    </source>
</evidence>
<keyword evidence="22" id="KW-0418">Kinase</keyword>
<comment type="similarity">
    <text evidence="4 19">In the C-terminal section; belongs to the NnrD/CARKD family.</text>
</comment>
<dbReference type="InterPro" id="IPR036652">
    <property type="entry name" value="YjeF_N_dom_sf"/>
</dbReference>
<gene>
    <name evidence="17" type="primary">nnrD</name>
    <name evidence="18" type="synonym">nnrE</name>
    <name evidence="22" type="ordered locus">Aboo_0350</name>
</gene>
<evidence type="ECO:0000256" key="6">
    <source>
        <dbReference type="ARBA" id="ARBA00022741"/>
    </source>
</evidence>
<feature type="binding site" evidence="18">
    <location>
        <begin position="59"/>
        <end position="63"/>
    </location>
    <ligand>
        <name>(6S)-NADPHX</name>
        <dbReference type="ChEBI" id="CHEBI:64076"/>
    </ligand>
</feature>
<reference evidence="22" key="1">
    <citation type="submission" date="2010-02" db="EMBL/GenBank/DDBJ databases">
        <title>Complete sequence of Aciduliprofundum boonei T469.</title>
        <authorList>
            <consortium name="US DOE Joint Genome Institute"/>
            <person name="Lucas S."/>
            <person name="Copeland A."/>
            <person name="Lapidus A."/>
            <person name="Cheng J.-F."/>
            <person name="Bruce D."/>
            <person name="Goodwin L."/>
            <person name="Pitluck S."/>
            <person name="Saunders E."/>
            <person name="Detter J.C."/>
            <person name="Han C."/>
            <person name="Tapia R."/>
            <person name="Land M."/>
            <person name="Hauser L."/>
            <person name="Kyrpides N."/>
            <person name="Mikhailova N."/>
            <person name="Flores G."/>
            <person name="Reysenbach A.-L."/>
            <person name="Woyke T."/>
        </authorList>
    </citation>
    <scope>NUCLEOTIDE SEQUENCE</scope>
    <source>
        <strain evidence="22">T469</strain>
    </source>
</reference>
<dbReference type="EC" id="5.1.99.6" evidence="19"/>
<organism evidence="22 23">
    <name type="scientific">Aciduliprofundum boonei (strain DSM 19572 / T469)</name>
    <dbReference type="NCBI Taxonomy" id="439481"/>
    <lineage>
        <taxon>Archaea</taxon>
        <taxon>Methanobacteriati</taxon>
        <taxon>Thermoplasmatota</taxon>
        <taxon>DHVE2 group</taxon>
        <taxon>Candidatus Aciduliprofundum</taxon>
    </lineage>
</organism>
<dbReference type="Pfam" id="PF03853">
    <property type="entry name" value="YjeF_N"/>
    <property type="match status" value="1"/>
</dbReference>
<feature type="binding site" evidence="17">
    <location>
        <begin position="419"/>
        <end position="423"/>
    </location>
    <ligand>
        <name>AMP</name>
        <dbReference type="ChEBI" id="CHEBI:456215"/>
    </ligand>
</feature>
<keyword evidence="22" id="KW-0808">Transferase</keyword>
<keyword evidence="8 17" id="KW-0521">NADP</keyword>
<dbReference type="EC" id="4.2.1.136" evidence="19"/>
<dbReference type="KEGG" id="abi:Aboo_0350"/>
<comment type="similarity">
    <text evidence="3 19">In the N-terminal section; belongs to the NnrE/AIBP family.</text>
</comment>
<accession>B5IDT1</accession>
<feature type="binding site" evidence="17">
    <location>
        <position position="331"/>
    </location>
    <ligand>
        <name>(6S)-NADPHX</name>
        <dbReference type="ChEBI" id="CHEBI:64076"/>
    </ligand>
</feature>
<dbReference type="HAMAP" id="MF_01966">
    <property type="entry name" value="NADHX_epimerase"/>
    <property type="match status" value="1"/>
</dbReference>
<protein>
    <recommendedName>
        <fullName evidence="19">Bifunctional NAD(P)H-hydrate repair enzyme</fullName>
    </recommendedName>
    <alternativeName>
        <fullName evidence="19">Nicotinamide nucleotide repair protein</fullName>
    </alternativeName>
    <domain>
        <recommendedName>
            <fullName evidence="19">ADP-dependent (S)-NAD(P)H-hydrate dehydratase</fullName>
            <ecNumber evidence="19">4.2.1.136</ecNumber>
        </recommendedName>
        <alternativeName>
            <fullName evidence="19">ADP-dependent NAD(P)HX dehydratase</fullName>
        </alternativeName>
    </domain>
    <domain>
        <recommendedName>
            <fullName evidence="19">NAD(P)H-hydrate epimerase</fullName>
            <ecNumber evidence="19">5.1.99.6</ecNumber>
        </recommendedName>
    </domain>
</protein>
<dbReference type="RefSeq" id="WP_008084440.1">
    <property type="nucleotide sequence ID" value="NC_013926.1"/>
</dbReference>
<evidence type="ECO:0000256" key="19">
    <source>
        <dbReference type="PIRNR" id="PIRNR017184"/>
    </source>
</evidence>
<sequence length="524" mass="56960">MRISTVEQMRALDKRAIEVYGIEDKLLMENAAHALYFVILKALGNIKGRKFVAFAGPGNNGGDAITLSRKLHSNGAYVKIYLMSSPEKYKGAAKMNYEIAKRIGIQMENFDGDNALVRMSVENADAIIDGILGTGISRNVEGKYAEAIKIINESAKLVFSVDIPSGINGNTGKVMGTAVRADYTATFGLPKIGNVLYPGFEYCGELYVSHISFPPENYEDDNINVFINEPIPLSPRKKDGHKGSFGDALFVAGAGNYYGAPYFSALSFLKAGGGYSRLATAKSVVPFIGTQGREIVFHPLPETDAKSISYTAKEEILKIAKNVDIVILGPGTSLHERTQKLIEELIGEIEKPIIIDGDGLTALSHNTSILKERKYPTALTPHPGEMSRLTGKSINEILNNRIEVARNFAIEYNVILVLKGAHTQIAMPDGRIYINMTGNSGMATAGSGDVLTGTIAAMYGLGLDFEESVRMGVFVHGLAGDLAAQRKGEDGITARDIMEFLPEATKLLRDEYENVKDRYDINVV</sequence>
<dbReference type="NCBIfam" id="TIGR00197">
    <property type="entry name" value="yjeF_nterm"/>
    <property type="match status" value="1"/>
</dbReference>
<feature type="binding site" evidence="17">
    <location>
        <position position="382"/>
    </location>
    <ligand>
        <name>(6S)-NADPHX</name>
        <dbReference type="ChEBI" id="CHEBI:64076"/>
    </ligand>
</feature>
<feature type="domain" description="YjeF N-terminal" evidence="21">
    <location>
        <begin position="9"/>
        <end position="219"/>
    </location>
</feature>
<evidence type="ECO:0000256" key="9">
    <source>
        <dbReference type="ARBA" id="ARBA00022958"/>
    </source>
</evidence>
<dbReference type="GO" id="GO:0110051">
    <property type="term" value="P:metabolite repair"/>
    <property type="evidence" value="ECO:0007669"/>
    <property type="project" value="TreeGrafter"/>
</dbReference>